<dbReference type="RefSeq" id="WP_209912268.1">
    <property type="nucleotide sequence ID" value="NZ_BAAAMI010000027.1"/>
</dbReference>
<keyword evidence="5" id="KW-1185">Reference proteome</keyword>
<protein>
    <submittedName>
        <fullName evidence="4">AcrR family transcriptional regulator</fullName>
    </submittedName>
</protein>
<dbReference type="Gene3D" id="1.10.357.10">
    <property type="entry name" value="Tetracycline Repressor, domain 2"/>
    <property type="match status" value="1"/>
</dbReference>
<dbReference type="SUPFAM" id="SSF48498">
    <property type="entry name" value="Tetracyclin repressor-like, C-terminal domain"/>
    <property type="match status" value="1"/>
</dbReference>
<reference evidence="4 5" key="1">
    <citation type="submission" date="2021-03" db="EMBL/GenBank/DDBJ databases">
        <title>Sequencing the genomes of 1000 actinobacteria strains.</title>
        <authorList>
            <person name="Klenk H.-P."/>
        </authorList>
    </citation>
    <scope>NUCLEOTIDE SEQUENCE [LARGE SCALE GENOMIC DNA]</scope>
    <source>
        <strain evidence="4 5">DSM 15454</strain>
    </source>
</reference>
<dbReference type="PANTHER" id="PTHR30055:SF200">
    <property type="entry name" value="HTH-TYPE TRANSCRIPTIONAL REPRESSOR BDCR"/>
    <property type="match status" value="1"/>
</dbReference>
<feature type="DNA-binding region" description="H-T-H motif" evidence="2">
    <location>
        <begin position="23"/>
        <end position="42"/>
    </location>
</feature>
<dbReference type="InterPro" id="IPR001647">
    <property type="entry name" value="HTH_TetR"/>
</dbReference>
<comment type="caution">
    <text evidence="4">The sequence shown here is derived from an EMBL/GenBank/DDBJ whole genome shotgun (WGS) entry which is preliminary data.</text>
</comment>
<sequence length="217" mass="23744">MNLGKVQQAAVSLFAARGFAATGIRDLGAAAGINSATLYHYVGSKEDLLVSIMRDCLNEMIRSGSEALRGSAEPAIQLAFLVSSHVGLTGTNQLTARVAEYEMRALSEANRPAMQELRDEYEALFTQVLERGVRVGAFNTDDLTMARLALMEMGTGVAHWFRQDGRLRLEEVQQYFVNMAYRILAVDSTALDGVDFVVAPRRLDSEPDPVQVRANAS</sequence>
<dbReference type="InterPro" id="IPR041490">
    <property type="entry name" value="KstR2_TetR_C"/>
</dbReference>
<evidence type="ECO:0000313" key="5">
    <source>
        <dbReference type="Proteomes" id="UP000766570"/>
    </source>
</evidence>
<accession>A0ABS4WK38</accession>
<dbReference type="EMBL" id="JAGIOE010000002">
    <property type="protein sequence ID" value="MBP2376503.1"/>
    <property type="molecule type" value="Genomic_DNA"/>
</dbReference>
<dbReference type="PRINTS" id="PR00455">
    <property type="entry name" value="HTHTETR"/>
</dbReference>
<dbReference type="Pfam" id="PF00440">
    <property type="entry name" value="TetR_N"/>
    <property type="match status" value="1"/>
</dbReference>
<dbReference type="InterPro" id="IPR050109">
    <property type="entry name" value="HTH-type_TetR-like_transc_reg"/>
</dbReference>
<evidence type="ECO:0000256" key="1">
    <source>
        <dbReference type="ARBA" id="ARBA00023125"/>
    </source>
</evidence>
<evidence type="ECO:0000313" key="4">
    <source>
        <dbReference type="EMBL" id="MBP2376503.1"/>
    </source>
</evidence>
<dbReference type="Proteomes" id="UP000766570">
    <property type="component" value="Unassembled WGS sequence"/>
</dbReference>
<organism evidence="4 5">
    <name type="scientific">Paeniglutamicibacter psychrophenolicus</name>
    <dbReference type="NCBI Taxonomy" id="257454"/>
    <lineage>
        <taxon>Bacteria</taxon>
        <taxon>Bacillati</taxon>
        <taxon>Actinomycetota</taxon>
        <taxon>Actinomycetes</taxon>
        <taxon>Micrococcales</taxon>
        <taxon>Micrococcaceae</taxon>
        <taxon>Paeniglutamicibacter</taxon>
    </lineage>
</organism>
<proteinExistence type="predicted"/>
<dbReference type="PROSITE" id="PS50977">
    <property type="entry name" value="HTH_TETR_2"/>
    <property type="match status" value="1"/>
</dbReference>
<dbReference type="InterPro" id="IPR036271">
    <property type="entry name" value="Tet_transcr_reg_TetR-rel_C_sf"/>
</dbReference>
<dbReference type="PANTHER" id="PTHR30055">
    <property type="entry name" value="HTH-TYPE TRANSCRIPTIONAL REGULATOR RUTR"/>
    <property type="match status" value="1"/>
</dbReference>
<gene>
    <name evidence="4" type="ORF">JOF46_004492</name>
</gene>
<evidence type="ECO:0000256" key="2">
    <source>
        <dbReference type="PROSITE-ProRule" id="PRU00335"/>
    </source>
</evidence>
<dbReference type="SUPFAM" id="SSF46689">
    <property type="entry name" value="Homeodomain-like"/>
    <property type="match status" value="1"/>
</dbReference>
<feature type="domain" description="HTH tetR-type" evidence="3">
    <location>
        <begin position="1"/>
        <end position="60"/>
    </location>
</feature>
<dbReference type="Pfam" id="PF17932">
    <property type="entry name" value="TetR_C_24"/>
    <property type="match status" value="1"/>
</dbReference>
<dbReference type="InterPro" id="IPR009057">
    <property type="entry name" value="Homeodomain-like_sf"/>
</dbReference>
<name>A0ABS4WK38_9MICC</name>
<keyword evidence="1 2" id="KW-0238">DNA-binding</keyword>
<evidence type="ECO:0000259" key="3">
    <source>
        <dbReference type="PROSITE" id="PS50977"/>
    </source>
</evidence>